<dbReference type="GO" id="GO:0046983">
    <property type="term" value="F:protein dimerization activity"/>
    <property type="evidence" value="ECO:0007669"/>
    <property type="project" value="InterPro"/>
</dbReference>
<dbReference type="SMART" id="SM00353">
    <property type="entry name" value="HLH"/>
    <property type="match status" value="1"/>
</dbReference>
<feature type="domain" description="BHLH" evidence="8">
    <location>
        <begin position="120"/>
        <end position="171"/>
    </location>
</feature>
<protein>
    <submittedName>
        <fullName evidence="9">Twist</fullName>
    </submittedName>
</protein>
<dbReference type="OrthoDB" id="8583783at2759"/>
<dbReference type="GeneID" id="107440133"/>
<keyword evidence="4" id="KW-0238">DNA-binding</keyword>
<evidence type="ECO:0000313" key="9">
    <source>
        <dbReference type="EMBL" id="BAD51393.1"/>
    </source>
</evidence>
<feature type="region of interest" description="Disordered" evidence="7">
    <location>
        <begin position="87"/>
        <end position="132"/>
    </location>
</feature>
<dbReference type="RefSeq" id="NP_001310736.1">
    <property type="nucleotide sequence ID" value="NM_001323807.1"/>
</dbReference>
<feature type="compositionally biased region" description="Low complexity" evidence="7">
    <location>
        <begin position="110"/>
        <end position="126"/>
    </location>
</feature>
<accession>Q65YY8</accession>
<keyword evidence="2" id="KW-0221">Differentiation</keyword>
<evidence type="ECO:0000256" key="1">
    <source>
        <dbReference type="ARBA" id="ARBA00022473"/>
    </source>
</evidence>
<evidence type="ECO:0000256" key="5">
    <source>
        <dbReference type="ARBA" id="ARBA00023163"/>
    </source>
</evidence>
<evidence type="ECO:0000256" key="2">
    <source>
        <dbReference type="ARBA" id="ARBA00022782"/>
    </source>
</evidence>
<evidence type="ECO:0000256" key="3">
    <source>
        <dbReference type="ARBA" id="ARBA00023015"/>
    </source>
</evidence>
<dbReference type="SUPFAM" id="SSF47459">
    <property type="entry name" value="HLH, helix-loop-helix DNA-binding domain"/>
    <property type="match status" value="1"/>
</dbReference>
<dbReference type="EMBL" id="AB167807">
    <property type="protein sequence ID" value="BAD51393.1"/>
    <property type="molecule type" value="mRNA"/>
</dbReference>
<dbReference type="InterPro" id="IPR050283">
    <property type="entry name" value="E-box_TF_Regulators"/>
</dbReference>
<dbReference type="PANTHER" id="PTHR23349:SF50">
    <property type="entry name" value="PROTEIN TWIST"/>
    <property type="match status" value="1"/>
</dbReference>
<dbReference type="GO" id="GO:0000981">
    <property type="term" value="F:DNA-binding transcription factor activity, RNA polymerase II-specific"/>
    <property type="evidence" value="ECO:0007669"/>
    <property type="project" value="TreeGrafter"/>
</dbReference>
<evidence type="ECO:0000259" key="8">
    <source>
        <dbReference type="PROSITE" id="PS50888"/>
    </source>
</evidence>
<dbReference type="GO" id="GO:0000977">
    <property type="term" value="F:RNA polymerase II transcription regulatory region sequence-specific DNA binding"/>
    <property type="evidence" value="ECO:0007669"/>
    <property type="project" value="TreeGrafter"/>
</dbReference>
<dbReference type="PROSITE" id="PS50888">
    <property type="entry name" value="BHLH"/>
    <property type="match status" value="1"/>
</dbReference>
<keyword evidence="3" id="KW-0805">Transcription regulation</keyword>
<gene>
    <name evidence="9" type="primary">twi</name>
</gene>
<keyword evidence="6" id="KW-0539">Nucleus</keyword>
<name>Q65YY8_PARTP</name>
<keyword evidence="1" id="KW-0217">Developmental protein</keyword>
<evidence type="ECO:0000256" key="6">
    <source>
        <dbReference type="ARBA" id="ARBA00023242"/>
    </source>
</evidence>
<dbReference type="KEGG" id="ptep:107440133"/>
<evidence type="ECO:0000256" key="7">
    <source>
        <dbReference type="SAM" id="MobiDB-lite"/>
    </source>
</evidence>
<dbReference type="InterPro" id="IPR011598">
    <property type="entry name" value="bHLH_dom"/>
</dbReference>
<sequence length="221" mass="25759">MGILPCGEDLQSPENRDSFIHHHRLPNLDSSMFVHQPQDLSIRVMNQTVQKTCSDLTLQNRKTVGYHMSVPNDFLNQFPRSNPFHIAINQTRSRRPHPYDRFRKKISPDSSSSSSGDPQIQRAQANNRERQRTQQLNSFFSDLRRKVPSLPSDKLSKIQTLRFAMDYIQFLNHVLSHGLELMSGDVPESWTSSTYLTHELLSREFLFRRMQNAWASQRHPS</sequence>
<dbReference type="InterPro" id="IPR036638">
    <property type="entry name" value="HLH_DNA-bd_sf"/>
</dbReference>
<organism evidence="9">
    <name type="scientific">Parasteatoda tepidariorum</name>
    <name type="common">Common house spider</name>
    <name type="synonym">Achaearanea tepidariorum</name>
    <dbReference type="NCBI Taxonomy" id="114398"/>
    <lineage>
        <taxon>Eukaryota</taxon>
        <taxon>Metazoa</taxon>
        <taxon>Ecdysozoa</taxon>
        <taxon>Arthropoda</taxon>
        <taxon>Chelicerata</taxon>
        <taxon>Arachnida</taxon>
        <taxon>Araneae</taxon>
        <taxon>Araneomorphae</taxon>
        <taxon>Entelegynae</taxon>
        <taxon>Araneoidea</taxon>
        <taxon>Theridiidae</taxon>
        <taxon>Parasteatoda</taxon>
    </lineage>
</organism>
<dbReference type="Gene3D" id="4.10.280.10">
    <property type="entry name" value="Helix-loop-helix DNA-binding domain"/>
    <property type="match status" value="1"/>
</dbReference>
<dbReference type="PANTHER" id="PTHR23349">
    <property type="entry name" value="BASIC HELIX-LOOP-HELIX TRANSCRIPTION FACTOR, TWIST"/>
    <property type="match status" value="1"/>
</dbReference>
<keyword evidence="5" id="KW-0804">Transcription</keyword>
<dbReference type="AlphaFoldDB" id="Q65YY8"/>
<reference evidence="9" key="1">
    <citation type="submission" date="2004-03" db="EMBL/GenBank/DDBJ databases">
        <title>Developmental origin of mesoderm in the spider, Achaearanea tepidariorum: specification of mesoderm fate by stochastic initiaion of transcription of a twist gene independent of dorsal-ventral patterning.</title>
        <authorList>
            <person name="Yamazaki K."/>
            <person name="Akiyama-Oda Y."/>
            <person name="Oda H."/>
        </authorList>
    </citation>
    <scope>NUCLEOTIDE SEQUENCE</scope>
</reference>
<evidence type="ECO:0000256" key="4">
    <source>
        <dbReference type="ARBA" id="ARBA00023125"/>
    </source>
</evidence>
<proteinExistence type="evidence at transcript level"/>
<dbReference type="Pfam" id="PF00010">
    <property type="entry name" value="HLH"/>
    <property type="match status" value="1"/>
</dbReference>
<dbReference type="GO" id="GO:0030154">
    <property type="term" value="P:cell differentiation"/>
    <property type="evidence" value="ECO:0007669"/>
    <property type="project" value="UniProtKB-KW"/>
</dbReference>